<dbReference type="OrthoDB" id="7063294at2"/>
<proteinExistence type="predicted"/>
<feature type="transmembrane region" description="Helical" evidence="1">
    <location>
        <begin position="31"/>
        <end position="50"/>
    </location>
</feature>
<protein>
    <submittedName>
        <fullName evidence="2">Uncharacterized protein</fullName>
    </submittedName>
</protein>
<evidence type="ECO:0000313" key="2">
    <source>
        <dbReference type="EMBL" id="OBP82415.1"/>
    </source>
</evidence>
<name>A0A1A5I4H8_RHILI</name>
<comment type="caution">
    <text evidence="2">The sequence shown here is derived from an EMBL/GenBank/DDBJ whole genome shotgun (WGS) entry which is preliminary data.</text>
</comment>
<keyword evidence="1" id="KW-0812">Transmembrane</keyword>
<dbReference type="Proteomes" id="UP000093748">
    <property type="component" value="Unassembled WGS sequence"/>
</dbReference>
<keyword evidence="1" id="KW-1133">Transmembrane helix</keyword>
<reference evidence="3" key="1">
    <citation type="submission" date="2016-06" db="EMBL/GenBank/DDBJ databases">
        <title>NZP2037 Pacbio-Illumina hybrid assembly.</title>
        <authorList>
            <person name="Ramsay J.P."/>
        </authorList>
    </citation>
    <scope>NUCLEOTIDE SEQUENCE [LARGE SCALE GENOMIC DNA]</scope>
    <source>
        <strain evidence="3">R7ANS::ICEMlSym2042</strain>
    </source>
</reference>
<dbReference type="RefSeq" id="WP_032932678.1">
    <property type="nucleotide sequence ID" value="NZ_LZTH01000023.1"/>
</dbReference>
<evidence type="ECO:0000256" key="1">
    <source>
        <dbReference type="SAM" id="Phobius"/>
    </source>
</evidence>
<evidence type="ECO:0000313" key="3">
    <source>
        <dbReference type="Proteomes" id="UP000093748"/>
    </source>
</evidence>
<organism evidence="2 3">
    <name type="scientific">Rhizobium loti</name>
    <name type="common">Mesorhizobium loti</name>
    <dbReference type="NCBI Taxonomy" id="381"/>
    <lineage>
        <taxon>Bacteria</taxon>
        <taxon>Pseudomonadati</taxon>
        <taxon>Pseudomonadota</taxon>
        <taxon>Alphaproteobacteria</taxon>
        <taxon>Hyphomicrobiales</taxon>
        <taxon>Phyllobacteriaceae</taxon>
        <taxon>Mesorhizobium</taxon>
    </lineage>
</organism>
<dbReference type="GeneID" id="66680638"/>
<keyword evidence="1" id="KW-0472">Membrane</keyword>
<accession>A0A1A5I4H8</accession>
<dbReference type="EMBL" id="LZTJ01000001">
    <property type="protein sequence ID" value="OBP82415.1"/>
    <property type="molecule type" value="Genomic_DNA"/>
</dbReference>
<sequence length="194" mass="21863">MTVKPPDNSTILVATNGRDQIISIPYPKRPFANYLIGIFVLCWLGGWAFGEITAAYQLATRPFGGPTAFVAFWLCAWTVGGIFAMLMVRRIFRRPVPEVIRLDAAGVSHDPGLPPFKMPSYGTSAWTQLFSKRTERRFDRMQLKSLRLRDGDTHNRLTVDAGAQRVEIGSAATDIEREWLFKLLSDRYSPTVPQ</sequence>
<dbReference type="AlphaFoldDB" id="A0A1A5I4H8"/>
<feature type="transmembrane region" description="Helical" evidence="1">
    <location>
        <begin position="70"/>
        <end position="88"/>
    </location>
</feature>
<gene>
    <name evidence="2" type="ORF">BAE39_02285</name>
</gene>